<accession>A0A4S3J9B0</accession>
<name>A0A4S3J9B0_9EURO</name>
<keyword evidence="2" id="KW-1185">Reference proteome</keyword>
<evidence type="ECO:0000313" key="1">
    <source>
        <dbReference type="EMBL" id="THC90828.1"/>
    </source>
</evidence>
<sequence length="58" mass="6459">MEENIEWVGNNVECRGHVRNGVNEELAADTELNLSGDRAKRVLLPYLNATGAYPIECN</sequence>
<evidence type="ECO:0000313" key="2">
    <source>
        <dbReference type="Proteomes" id="UP000308092"/>
    </source>
</evidence>
<dbReference type="AlphaFoldDB" id="A0A4S3J9B0"/>
<organism evidence="1 2">
    <name type="scientific">Aspergillus tanneri</name>
    <dbReference type="NCBI Taxonomy" id="1220188"/>
    <lineage>
        <taxon>Eukaryota</taxon>
        <taxon>Fungi</taxon>
        <taxon>Dikarya</taxon>
        <taxon>Ascomycota</taxon>
        <taxon>Pezizomycotina</taxon>
        <taxon>Eurotiomycetes</taxon>
        <taxon>Eurotiomycetidae</taxon>
        <taxon>Eurotiales</taxon>
        <taxon>Aspergillaceae</taxon>
        <taxon>Aspergillus</taxon>
        <taxon>Aspergillus subgen. Circumdati</taxon>
    </lineage>
</organism>
<dbReference type="VEuPathDB" id="FungiDB:EYZ11_009714"/>
<proteinExistence type="predicted"/>
<protein>
    <submittedName>
        <fullName evidence="1">Uncharacterized protein</fullName>
    </submittedName>
</protein>
<comment type="caution">
    <text evidence="1">The sequence shown here is derived from an EMBL/GenBank/DDBJ whole genome shotgun (WGS) entry which is preliminary data.</text>
</comment>
<dbReference type="EMBL" id="SOSA01000477">
    <property type="protein sequence ID" value="THC90828.1"/>
    <property type="molecule type" value="Genomic_DNA"/>
</dbReference>
<reference evidence="1 2" key="1">
    <citation type="submission" date="2019-03" db="EMBL/GenBank/DDBJ databases">
        <title>The genome sequence of a newly discovered highly antifungal drug resistant Aspergillus species, Aspergillus tanneri NIH 1004.</title>
        <authorList>
            <person name="Mounaud S."/>
            <person name="Singh I."/>
            <person name="Joardar V."/>
            <person name="Pakala S."/>
            <person name="Pakala S."/>
            <person name="Venepally P."/>
            <person name="Hoover J."/>
            <person name="Nierman W."/>
            <person name="Chung J."/>
            <person name="Losada L."/>
        </authorList>
    </citation>
    <scope>NUCLEOTIDE SEQUENCE [LARGE SCALE GENOMIC DNA]</scope>
    <source>
        <strain evidence="1 2">NIH1004</strain>
    </source>
</reference>
<gene>
    <name evidence="1" type="ORF">EYZ11_009714</name>
</gene>
<dbReference type="Proteomes" id="UP000308092">
    <property type="component" value="Unassembled WGS sequence"/>
</dbReference>